<dbReference type="KEGG" id="nnu:104596091"/>
<organism evidence="1 2">
    <name type="scientific">Nelumbo nucifera</name>
    <name type="common">Sacred lotus</name>
    <dbReference type="NCBI Taxonomy" id="4432"/>
    <lineage>
        <taxon>Eukaryota</taxon>
        <taxon>Viridiplantae</taxon>
        <taxon>Streptophyta</taxon>
        <taxon>Embryophyta</taxon>
        <taxon>Tracheophyta</taxon>
        <taxon>Spermatophyta</taxon>
        <taxon>Magnoliopsida</taxon>
        <taxon>Proteales</taxon>
        <taxon>Nelumbonaceae</taxon>
        <taxon>Nelumbo</taxon>
    </lineage>
</organism>
<protein>
    <submittedName>
        <fullName evidence="2">Uncharacterized protein LOC104596091 isoform X1</fullName>
    </submittedName>
</protein>
<name>A0A1U8Q2R7_NELNU</name>
<dbReference type="GeneID" id="104596091"/>
<keyword evidence="1" id="KW-1185">Reference proteome</keyword>
<evidence type="ECO:0000313" key="1">
    <source>
        <dbReference type="Proteomes" id="UP000189703"/>
    </source>
</evidence>
<dbReference type="AlphaFoldDB" id="A0A1U8Q2R7"/>
<proteinExistence type="predicted"/>
<evidence type="ECO:0000313" key="2">
    <source>
        <dbReference type="RefSeq" id="XP_019053108.1"/>
    </source>
</evidence>
<dbReference type="RefSeq" id="XP_019053108.1">
    <property type="nucleotide sequence ID" value="XM_019197563.1"/>
</dbReference>
<sequence length="153" mass="16673">MVNPVCSSPVDVVHDSKLAAAVVLVAVWHRGKTHHCSKGFSHSGGRVLLACSSGYKGLQNFKLQPSNHESAYSLSGSSHSHIKVPLSRHLSHRYGSSCRKWKWQDCPSCYMAFIISEEKKNGGVLPSGIMLKVGCYNDIATERCDFSVAGKLV</sequence>
<gene>
    <name evidence="2" type="primary">LOC104596091</name>
</gene>
<dbReference type="Proteomes" id="UP000189703">
    <property type="component" value="Unplaced"/>
</dbReference>
<accession>A0A1U8Q2R7</accession>
<reference evidence="2" key="1">
    <citation type="submission" date="2025-08" db="UniProtKB">
        <authorList>
            <consortium name="RefSeq"/>
        </authorList>
    </citation>
    <scope>IDENTIFICATION</scope>
</reference>